<feature type="transmembrane region" description="Helical" evidence="1">
    <location>
        <begin position="60"/>
        <end position="80"/>
    </location>
</feature>
<proteinExistence type="predicted"/>
<dbReference type="Proteomes" id="UP001612915">
    <property type="component" value="Unassembled WGS sequence"/>
</dbReference>
<organism evidence="2 3">
    <name type="scientific">Spongisporangium articulatum</name>
    <dbReference type="NCBI Taxonomy" id="3362603"/>
    <lineage>
        <taxon>Bacteria</taxon>
        <taxon>Bacillati</taxon>
        <taxon>Actinomycetota</taxon>
        <taxon>Actinomycetes</taxon>
        <taxon>Kineosporiales</taxon>
        <taxon>Kineosporiaceae</taxon>
        <taxon>Spongisporangium</taxon>
    </lineage>
</organism>
<keyword evidence="1" id="KW-0472">Membrane</keyword>
<evidence type="ECO:0000256" key="1">
    <source>
        <dbReference type="SAM" id="Phobius"/>
    </source>
</evidence>
<dbReference type="RefSeq" id="WP_398283704.1">
    <property type="nucleotide sequence ID" value="NZ_JBITLV010000007.1"/>
</dbReference>
<dbReference type="EMBL" id="JBITLV010000007">
    <property type="protein sequence ID" value="MFI7589209.1"/>
    <property type="molecule type" value="Genomic_DNA"/>
</dbReference>
<keyword evidence="3" id="KW-1185">Reference proteome</keyword>
<comment type="caution">
    <text evidence="2">The sequence shown here is derived from an EMBL/GenBank/DDBJ whole genome shotgun (WGS) entry which is preliminary data.</text>
</comment>
<gene>
    <name evidence="2" type="ORF">ACIB24_19260</name>
</gene>
<evidence type="ECO:0000313" key="3">
    <source>
        <dbReference type="Proteomes" id="UP001612915"/>
    </source>
</evidence>
<feature type="transmembrane region" description="Helical" evidence="1">
    <location>
        <begin position="36"/>
        <end position="54"/>
    </location>
</feature>
<protein>
    <submittedName>
        <fullName evidence="2">Uncharacterized protein</fullName>
    </submittedName>
</protein>
<reference evidence="2 3" key="1">
    <citation type="submission" date="2024-10" db="EMBL/GenBank/DDBJ databases">
        <title>The Natural Products Discovery Center: Release of the First 8490 Sequenced Strains for Exploring Actinobacteria Biosynthetic Diversity.</title>
        <authorList>
            <person name="Kalkreuter E."/>
            <person name="Kautsar S.A."/>
            <person name="Yang D."/>
            <person name="Bader C.D."/>
            <person name="Teijaro C.N."/>
            <person name="Fluegel L."/>
            <person name="Davis C.M."/>
            <person name="Simpson J.R."/>
            <person name="Lauterbach L."/>
            <person name="Steele A.D."/>
            <person name="Gui C."/>
            <person name="Meng S."/>
            <person name="Li G."/>
            <person name="Viehrig K."/>
            <person name="Ye F."/>
            <person name="Su P."/>
            <person name="Kiefer A.F."/>
            <person name="Nichols A."/>
            <person name="Cepeda A.J."/>
            <person name="Yan W."/>
            <person name="Fan B."/>
            <person name="Jiang Y."/>
            <person name="Adhikari A."/>
            <person name="Zheng C.-J."/>
            <person name="Schuster L."/>
            <person name="Cowan T.M."/>
            <person name="Smanski M.J."/>
            <person name="Chevrette M.G."/>
            <person name="De Carvalho L.P.S."/>
            <person name="Shen B."/>
        </authorList>
    </citation>
    <scope>NUCLEOTIDE SEQUENCE [LARGE SCALE GENOMIC DNA]</scope>
    <source>
        <strain evidence="2 3">NPDC049639</strain>
    </source>
</reference>
<evidence type="ECO:0000313" key="2">
    <source>
        <dbReference type="EMBL" id="MFI7589209.1"/>
    </source>
</evidence>
<name>A0ABW8AS97_9ACTN</name>
<keyword evidence="1" id="KW-1133">Transmembrane helix</keyword>
<sequence>MDVKSGVGAASGDTRDYRTPRRLRVRRHVRAHGTRAVLLGTTGTGVLAGFLSASDYTWPLLAYLGVVAASSALILVAIGLPTRAGPAPAPANGPASSRTVRTVSRAASVASTFLRPGPDELHDPVYGAGLRALLPPSRPLLVISSNRRDVGRDHELPLPLFAATPGRPTCVDVDPREFGIPLRPYSFEREQPEGGQDVDHTLAVKDLVFMPELAAALGGGVPDRPTDDAPVMLPEHCVDPQLLAERDVVVIGGPDTNFWHGALFEPVAREFAVPRSPVPLALQLRSGGSPLPSYGSRSMGVRLAGLGDVLPHSRDDETDLDERLFPTYGMALAARNPYAAALGRAHWVLFVAGTRSLGTSGVLLGLTRMLRAMRADDGLNFASHVPSAAGPVPVSAALFRVGEVQQPLLRRGGELTPRQVRALPPSGLDPQYSDGYVPTVVEYLSYGDGSPPTWRVV</sequence>
<accession>A0ABW8AS97</accession>
<keyword evidence="1" id="KW-0812">Transmembrane</keyword>